<comment type="caution">
    <text evidence="2">The sequence shown here is derived from an EMBL/GenBank/DDBJ whole genome shotgun (WGS) entry which is preliminary data.</text>
</comment>
<dbReference type="Gene3D" id="2.60.40.10">
    <property type="entry name" value="Immunoglobulins"/>
    <property type="match status" value="1"/>
</dbReference>
<evidence type="ECO:0000313" key="2">
    <source>
        <dbReference type="EMBL" id="OKH13222.1"/>
    </source>
</evidence>
<dbReference type="EMBL" id="MRCA01000007">
    <property type="protein sequence ID" value="OKH13222.1"/>
    <property type="molecule type" value="Genomic_DNA"/>
</dbReference>
<accession>A0A1U7GY33</accession>
<keyword evidence="3" id="KW-1185">Reference proteome</keyword>
<dbReference type="RefSeq" id="WP_062247484.1">
    <property type="nucleotide sequence ID" value="NZ_MRCA01000007.1"/>
</dbReference>
<sequence>MIRTVILLGICSLSAVISAKAVQAQVRISPMVIETEVNRNQAEGVINVTNITNEPFHARVYVQPFAYNRDTGFETLSSSPTDLSPYLQFSPRELIVPPGTTRRIRLIAQLPPHLPEGEYRVVVFTENLQEMKTSDQKGNVVNIRGKVGSTFYVRKGKLSPQLIIDSSSFDPEKNQIKLLVRNIGKASVLPTATWTLKQQGSIIRSGEIQPTGITAQSDRYLFLNLADTGKTAIAPGKYEIYGELIWGQAPNQTSLPFNMNLIVPSQ</sequence>
<feature type="chain" id="PRO_5010566587" evidence="1">
    <location>
        <begin position="22"/>
        <end position="266"/>
    </location>
</feature>
<dbReference type="AlphaFoldDB" id="A0A1U7GY33"/>
<dbReference type="Proteomes" id="UP000186391">
    <property type="component" value="Unassembled WGS sequence"/>
</dbReference>
<name>A0A1U7GY33_9CYAN</name>
<evidence type="ECO:0000313" key="3">
    <source>
        <dbReference type="Proteomes" id="UP000186391"/>
    </source>
</evidence>
<protein>
    <submittedName>
        <fullName evidence="2">P pilus assembly protein, chaperone PapD</fullName>
    </submittedName>
</protein>
<reference evidence="2 3" key="1">
    <citation type="submission" date="2016-11" db="EMBL/GenBank/DDBJ databases">
        <title>Draft Genome Sequences of Nine Cyanobacterial Strains from Diverse Habitats.</title>
        <authorList>
            <person name="Zhu T."/>
            <person name="Hou S."/>
            <person name="Lu X."/>
            <person name="Hess W.R."/>
        </authorList>
    </citation>
    <scope>NUCLEOTIDE SEQUENCE [LARGE SCALE GENOMIC DNA]</scope>
    <source>
        <strain evidence="2 3">NIES-592</strain>
    </source>
</reference>
<organism evidence="2 3">
    <name type="scientific">Fischerella major NIES-592</name>
    <dbReference type="NCBI Taxonomy" id="210994"/>
    <lineage>
        <taxon>Bacteria</taxon>
        <taxon>Bacillati</taxon>
        <taxon>Cyanobacteriota</taxon>
        <taxon>Cyanophyceae</taxon>
        <taxon>Nostocales</taxon>
        <taxon>Hapalosiphonaceae</taxon>
        <taxon>Fischerella</taxon>
    </lineage>
</organism>
<feature type="signal peptide" evidence="1">
    <location>
        <begin position="1"/>
        <end position="21"/>
    </location>
</feature>
<evidence type="ECO:0000256" key="1">
    <source>
        <dbReference type="SAM" id="SignalP"/>
    </source>
</evidence>
<dbReference type="OrthoDB" id="461556at2"/>
<keyword evidence="1" id="KW-0732">Signal</keyword>
<dbReference type="InterPro" id="IPR013783">
    <property type="entry name" value="Ig-like_fold"/>
</dbReference>
<proteinExistence type="predicted"/>
<gene>
    <name evidence="2" type="ORF">NIES592_14175</name>
</gene>